<keyword evidence="2" id="KW-1185">Reference proteome</keyword>
<evidence type="ECO:0000313" key="1">
    <source>
        <dbReference type="EnsemblPlants" id="Kaladp0095s0120.1.v1.1"/>
    </source>
</evidence>
<dbReference type="Gramene" id="Kaladp0095s0120.1.v1.1">
    <property type="protein sequence ID" value="Kaladp0095s0120.1.v1.1"/>
    <property type="gene ID" value="Kaladp0095s0120.v1.1"/>
</dbReference>
<accession>A0A7N1A3Z4</accession>
<protein>
    <submittedName>
        <fullName evidence="1">Uncharacterized protein</fullName>
    </submittedName>
</protein>
<dbReference type="EnsemblPlants" id="Kaladp0095s0120.1.v1.1">
    <property type="protein sequence ID" value="Kaladp0095s0120.1.v1.1"/>
    <property type="gene ID" value="Kaladp0095s0120.v1.1"/>
</dbReference>
<name>A0A7N1A3Z4_KALFE</name>
<dbReference type="AlphaFoldDB" id="A0A7N1A3Z4"/>
<proteinExistence type="predicted"/>
<dbReference type="Proteomes" id="UP000594263">
    <property type="component" value="Unplaced"/>
</dbReference>
<reference evidence="1" key="1">
    <citation type="submission" date="2021-01" db="UniProtKB">
        <authorList>
            <consortium name="EnsemblPlants"/>
        </authorList>
    </citation>
    <scope>IDENTIFICATION</scope>
</reference>
<evidence type="ECO:0000313" key="2">
    <source>
        <dbReference type="Proteomes" id="UP000594263"/>
    </source>
</evidence>
<sequence length="45" mass="5078">MMGYDYFGYGQPSGEISVWCFSLSLSSCFLVSSKLYSYIHHIVSS</sequence>
<organism evidence="1 2">
    <name type="scientific">Kalanchoe fedtschenkoi</name>
    <name type="common">Lavender scallops</name>
    <name type="synonym">South American air plant</name>
    <dbReference type="NCBI Taxonomy" id="63787"/>
    <lineage>
        <taxon>Eukaryota</taxon>
        <taxon>Viridiplantae</taxon>
        <taxon>Streptophyta</taxon>
        <taxon>Embryophyta</taxon>
        <taxon>Tracheophyta</taxon>
        <taxon>Spermatophyta</taxon>
        <taxon>Magnoliopsida</taxon>
        <taxon>eudicotyledons</taxon>
        <taxon>Gunneridae</taxon>
        <taxon>Pentapetalae</taxon>
        <taxon>Saxifragales</taxon>
        <taxon>Crassulaceae</taxon>
        <taxon>Kalanchoe</taxon>
    </lineage>
</organism>